<dbReference type="EMBL" id="JAPEVG010000154">
    <property type="protein sequence ID" value="KAJ8480782.1"/>
    <property type="molecule type" value="Genomic_DNA"/>
</dbReference>
<evidence type="ECO:0000256" key="1">
    <source>
        <dbReference type="SAM" id="MobiDB-lite"/>
    </source>
</evidence>
<proteinExistence type="predicted"/>
<protein>
    <submittedName>
        <fullName evidence="2">Uncharacterized protein</fullName>
    </submittedName>
</protein>
<feature type="region of interest" description="Disordered" evidence="1">
    <location>
        <begin position="127"/>
        <end position="148"/>
    </location>
</feature>
<comment type="caution">
    <text evidence="2">The sequence shown here is derived from an EMBL/GenBank/DDBJ whole genome shotgun (WGS) entry which is preliminary data.</text>
</comment>
<evidence type="ECO:0000313" key="3">
    <source>
        <dbReference type="Proteomes" id="UP001215151"/>
    </source>
</evidence>
<organism evidence="2 3">
    <name type="scientific">Trametes cubensis</name>
    <dbReference type="NCBI Taxonomy" id="1111947"/>
    <lineage>
        <taxon>Eukaryota</taxon>
        <taxon>Fungi</taxon>
        <taxon>Dikarya</taxon>
        <taxon>Basidiomycota</taxon>
        <taxon>Agaricomycotina</taxon>
        <taxon>Agaricomycetes</taxon>
        <taxon>Polyporales</taxon>
        <taxon>Polyporaceae</taxon>
        <taxon>Trametes</taxon>
    </lineage>
</organism>
<dbReference type="Proteomes" id="UP001215151">
    <property type="component" value="Unassembled WGS sequence"/>
</dbReference>
<reference evidence="2" key="1">
    <citation type="submission" date="2022-11" db="EMBL/GenBank/DDBJ databases">
        <title>Genome Sequence of Cubamyces cubensis.</title>
        <authorList>
            <person name="Buettner E."/>
        </authorList>
    </citation>
    <scope>NUCLEOTIDE SEQUENCE</scope>
    <source>
        <strain evidence="2">MPL-01</strain>
    </source>
</reference>
<evidence type="ECO:0000313" key="2">
    <source>
        <dbReference type="EMBL" id="KAJ8480782.1"/>
    </source>
</evidence>
<keyword evidence="3" id="KW-1185">Reference proteome</keyword>
<sequence>MISQQPTKYRTVSPTTYTLLYAAVPARPSASCLLASPSSLLRRHARRSRLIAHTTIFSQGSRHAQRHVQYHRSTSLLPRLATKSSTSSLPPNAAVQCALLHHSPLPRLLDGVPFPPGRPCFLGTGQRARGPANSQHAMGTRGEAPAAARGGNAMIAPRGQSRAYLATPGERTCAQGTPGNAWLWAPVRPSKLVGIAIQHSALRDARGQATGAFGVRPCLAAGLPGSAGPKGCLLQLQRIVVAAAAAAVIGPGR</sequence>
<dbReference type="AlphaFoldDB" id="A0AAD7TS30"/>
<accession>A0AAD7TS30</accession>
<gene>
    <name evidence="2" type="ORF">ONZ51_g6444</name>
</gene>
<name>A0AAD7TS30_9APHY</name>